<evidence type="ECO:0000256" key="9">
    <source>
        <dbReference type="ARBA" id="ARBA00023679"/>
    </source>
</evidence>
<protein>
    <recommendedName>
        <fullName evidence="4">NAD(+) diphosphatase</fullName>
        <ecNumber evidence="4">3.6.1.22</ecNumber>
    </recommendedName>
</protein>
<dbReference type="GO" id="GO:0006742">
    <property type="term" value="P:NADP+ catabolic process"/>
    <property type="evidence" value="ECO:0007669"/>
    <property type="project" value="TreeGrafter"/>
</dbReference>
<evidence type="ECO:0000256" key="6">
    <source>
        <dbReference type="ARBA" id="ARBA00022801"/>
    </source>
</evidence>
<dbReference type="PROSITE" id="PS00893">
    <property type="entry name" value="NUDIX_BOX"/>
    <property type="match status" value="1"/>
</dbReference>
<dbReference type="InterPro" id="IPR015375">
    <property type="entry name" value="NADH_PPase-like_N"/>
</dbReference>
<evidence type="ECO:0000313" key="12">
    <source>
        <dbReference type="Proteomes" id="UP000664209"/>
    </source>
</evidence>
<dbReference type="GO" id="GO:0005829">
    <property type="term" value="C:cytosol"/>
    <property type="evidence" value="ECO:0007669"/>
    <property type="project" value="TreeGrafter"/>
</dbReference>
<keyword evidence="6 11" id="KW-0378">Hydrolase</keyword>
<dbReference type="InterPro" id="IPR020084">
    <property type="entry name" value="NUDIX_hydrolase_CS"/>
</dbReference>
<dbReference type="Pfam" id="PF09297">
    <property type="entry name" value="Zn_ribbon_NUD"/>
    <property type="match status" value="1"/>
</dbReference>
<evidence type="ECO:0000256" key="7">
    <source>
        <dbReference type="ARBA" id="ARBA00022842"/>
    </source>
</evidence>
<dbReference type="PANTHER" id="PTHR42904">
    <property type="entry name" value="NUDIX HYDROLASE, NUDC SUBFAMILY"/>
    <property type="match status" value="1"/>
</dbReference>
<evidence type="ECO:0000259" key="10">
    <source>
        <dbReference type="PROSITE" id="PS51462"/>
    </source>
</evidence>
<dbReference type="AlphaFoldDB" id="A0A939LWV6"/>
<dbReference type="InterPro" id="IPR015797">
    <property type="entry name" value="NUDIX_hydrolase-like_dom_sf"/>
</dbReference>
<keyword evidence="8" id="KW-0520">NAD</keyword>
<dbReference type="PANTHER" id="PTHR42904:SF6">
    <property type="entry name" value="NAD-CAPPED RNA HYDROLASE NUDT12"/>
    <property type="match status" value="1"/>
</dbReference>
<dbReference type="EMBL" id="JAGEMK010000007">
    <property type="protein sequence ID" value="MBO1752732.1"/>
    <property type="molecule type" value="Genomic_DNA"/>
</dbReference>
<reference evidence="11" key="1">
    <citation type="submission" date="2021-03" db="EMBL/GenBank/DDBJ databases">
        <title>Actinotalea soli sp. nov., isolated from soil.</title>
        <authorList>
            <person name="Ping W."/>
            <person name="Zhang J."/>
        </authorList>
    </citation>
    <scope>NUCLEOTIDE SEQUENCE</scope>
    <source>
        <strain evidence="11">BY-33</strain>
    </source>
</reference>
<comment type="catalytic activity">
    <reaction evidence="9">
        <text>a 5'-end NAD(+)-phospho-ribonucleoside in mRNA + H2O = a 5'-end phospho-adenosine-phospho-ribonucleoside in mRNA + beta-nicotinamide D-ribonucleotide + 2 H(+)</text>
        <dbReference type="Rhea" id="RHEA:60876"/>
        <dbReference type="Rhea" id="RHEA-COMP:15698"/>
        <dbReference type="Rhea" id="RHEA-COMP:15719"/>
        <dbReference type="ChEBI" id="CHEBI:14649"/>
        <dbReference type="ChEBI" id="CHEBI:15377"/>
        <dbReference type="ChEBI" id="CHEBI:15378"/>
        <dbReference type="ChEBI" id="CHEBI:144029"/>
        <dbReference type="ChEBI" id="CHEBI:144051"/>
    </reaction>
    <physiologicalReaction direction="left-to-right" evidence="9">
        <dbReference type="Rhea" id="RHEA:60877"/>
    </physiologicalReaction>
</comment>
<dbReference type="Pfam" id="PF09296">
    <property type="entry name" value="NUDIX-like"/>
    <property type="match status" value="1"/>
</dbReference>
<dbReference type="InterPro" id="IPR050241">
    <property type="entry name" value="NAD-cap_RNA_hydrolase_NudC"/>
</dbReference>
<sequence>MNSDSLPLSRAVADRAAHRRSEPELLAAAWRDEGTRVLVLHGSRLAVTGEALDLRRPAELEQAGIPAPVDAGRLADRAPAGPADRTSDAGVTAGALLWFFLGEHEGTTFLALVLPPGDPRPQDRLDMGVDARDSGSTVLAALVDGATWATLREVGHRLEDRDTGLAAAAVGLAAWHPRHVHCPRCGAPTVPALGGWVRRCTVDGSDHYPRTDPAVIMAVTDDQDRLLLGHAPHWPERRFSTLAGYVEPGESLEAAVRREVGEEVGVVVGEVAYQGSQPWPFPASLMLAFTARATSTEIDVDGDELTEARWFTRDELVGAVGRGEVLLPTRASVARALIEDWLGAPIESD</sequence>
<dbReference type="PROSITE" id="PS51462">
    <property type="entry name" value="NUDIX"/>
    <property type="match status" value="1"/>
</dbReference>
<keyword evidence="7" id="KW-0460">Magnesium</keyword>
<dbReference type="GO" id="GO:0046872">
    <property type="term" value="F:metal ion binding"/>
    <property type="evidence" value="ECO:0007669"/>
    <property type="project" value="UniProtKB-KW"/>
</dbReference>
<organism evidence="11 12">
    <name type="scientific">Actinotalea soli</name>
    <dbReference type="NCBI Taxonomy" id="2819234"/>
    <lineage>
        <taxon>Bacteria</taxon>
        <taxon>Bacillati</taxon>
        <taxon>Actinomycetota</taxon>
        <taxon>Actinomycetes</taxon>
        <taxon>Micrococcales</taxon>
        <taxon>Cellulomonadaceae</taxon>
        <taxon>Actinotalea</taxon>
    </lineage>
</organism>
<evidence type="ECO:0000256" key="3">
    <source>
        <dbReference type="ARBA" id="ARBA00009595"/>
    </source>
</evidence>
<proteinExistence type="inferred from homology"/>
<dbReference type="InterPro" id="IPR015376">
    <property type="entry name" value="Znr_NADH_PPase"/>
</dbReference>
<comment type="cofactor">
    <cofactor evidence="1">
        <name>Mg(2+)</name>
        <dbReference type="ChEBI" id="CHEBI:18420"/>
    </cofactor>
</comment>
<dbReference type="CDD" id="cd03429">
    <property type="entry name" value="NUDIX_NADH_pyrophosphatase_Nudt13"/>
    <property type="match status" value="1"/>
</dbReference>
<dbReference type="Gene3D" id="3.90.79.10">
    <property type="entry name" value="Nucleoside Triphosphate Pyrophosphohydrolase"/>
    <property type="match status" value="1"/>
</dbReference>
<evidence type="ECO:0000256" key="2">
    <source>
        <dbReference type="ARBA" id="ARBA00001947"/>
    </source>
</evidence>
<dbReference type="Proteomes" id="UP000664209">
    <property type="component" value="Unassembled WGS sequence"/>
</dbReference>
<name>A0A939LWV6_9CELL</name>
<dbReference type="GO" id="GO:0035529">
    <property type="term" value="F:NADH pyrophosphatase activity"/>
    <property type="evidence" value="ECO:0007669"/>
    <property type="project" value="TreeGrafter"/>
</dbReference>
<dbReference type="GO" id="GO:0019677">
    <property type="term" value="P:NAD+ catabolic process"/>
    <property type="evidence" value="ECO:0007669"/>
    <property type="project" value="TreeGrafter"/>
</dbReference>
<feature type="domain" description="Nudix hydrolase" evidence="10">
    <location>
        <begin position="209"/>
        <end position="339"/>
    </location>
</feature>
<comment type="caution">
    <text evidence="11">The sequence shown here is derived from an EMBL/GenBank/DDBJ whole genome shotgun (WGS) entry which is preliminary data.</text>
</comment>
<keyword evidence="12" id="KW-1185">Reference proteome</keyword>
<dbReference type="NCBIfam" id="NF001299">
    <property type="entry name" value="PRK00241.1"/>
    <property type="match status" value="1"/>
</dbReference>
<dbReference type="Pfam" id="PF00293">
    <property type="entry name" value="NUDIX"/>
    <property type="match status" value="1"/>
</dbReference>
<gene>
    <name evidence="11" type="primary">nudC</name>
    <name evidence="11" type="ORF">J4G33_13040</name>
</gene>
<dbReference type="EC" id="3.6.1.22" evidence="4"/>
<dbReference type="SUPFAM" id="SSF55811">
    <property type="entry name" value="Nudix"/>
    <property type="match status" value="1"/>
</dbReference>
<evidence type="ECO:0000256" key="4">
    <source>
        <dbReference type="ARBA" id="ARBA00012381"/>
    </source>
</evidence>
<evidence type="ECO:0000256" key="5">
    <source>
        <dbReference type="ARBA" id="ARBA00022723"/>
    </source>
</evidence>
<dbReference type="InterPro" id="IPR000086">
    <property type="entry name" value="NUDIX_hydrolase_dom"/>
</dbReference>
<evidence type="ECO:0000256" key="8">
    <source>
        <dbReference type="ARBA" id="ARBA00023027"/>
    </source>
</evidence>
<dbReference type="RefSeq" id="WP_208056413.1">
    <property type="nucleotide sequence ID" value="NZ_JAGEMK010000007.1"/>
</dbReference>
<evidence type="ECO:0000256" key="1">
    <source>
        <dbReference type="ARBA" id="ARBA00001946"/>
    </source>
</evidence>
<dbReference type="InterPro" id="IPR049734">
    <property type="entry name" value="NudC-like_C"/>
</dbReference>
<evidence type="ECO:0000313" key="11">
    <source>
        <dbReference type="EMBL" id="MBO1752732.1"/>
    </source>
</evidence>
<comment type="cofactor">
    <cofactor evidence="2">
        <name>Zn(2+)</name>
        <dbReference type="ChEBI" id="CHEBI:29105"/>
    </cofactor>
</comment>
<accession>A0A939LWV6</accession>
<comment type="similarity">
    <text evidence="3">Belongs to the Nudix hydrolase family. NudC subfamily.</text>
</comment>
<dbReference type="Gene3D" id="3.90.79.20">
    <property type="match status" value="1"/>
</dbReference>
<keyword evidence="5" id="KW-0479">Metal-binding</keyword>